<organism evidence="1 2">
    <name type="scientific">Centaurea solstitialis</name>
    <name type="common">yellow star-thistle</name>
    <dbReference type="NCBI Taxonomy" id="347529"/>
    <lineage>
        <taxon>Eukaryota</taxon>
        <taxon>Viridiplantae</taxon>
        <taxon>Streptophyta</taxon>
        <taxon>Embryophyta</taxon>
        <taxon>Tracheophyta</taxon>
        <taxon>Spermatophyta</taxon>
        <taxon>Magnoliopsida</taxon>
        <taxon>eudicotyledons</taxon>
        <taxon>Gunneridae</taxon>
        <taxon>Pentapetalae</taxon>
        <taxon>asterids</taxon>
        <taxon>campanulids</taxon>
        <taxon>Asterales</taxon>
        <taxon>Asteraceae</taxon>
        <taxon>Carduoideae</taxon>
        <taxon>Cardueae</taxon>
        <taxon>Centaureinae</taxon>
        <taxon>Centaurea</taxon>
    </lineage>
</organism>
<evidence type="ECO:0000313" key="1">
    <source>
        <dbReference type="EMBL" id="KAJ9543315.1"/>
    </source>
</evidence>
<dbReference type="PANTHER" id="PTHR31170">
    <property type="entry name" value="BNAC04G53230D PROTEIN"/>
    <property type="match status" value="1"/>
</dbReference>
<reference evidence="1" key="1">
    <citation type="submission" date="2023-03" db="EMBL/GenBank/DDBJ databases">
        <title>Chromosome-scale reference genome and RAD-based genetic map of yellow starthistle (Centaurea solstitialis) reveal putative structural variation and QTLs associated with invader traits.</title>
        <authorList>
            <person name="Reatini B."/>
            <person name="Cang F.A."/>
            <person name="Jiang Q."/>
            <person name="Mckibben M.T.W."/>
            <person name="Barker M.S."/>
            <person name="Rieseberg L.H."/>
            <person name="Dlugosch K.M."/>
        </authorList>
    </citation>
    <scope>NUCLEOTIDE SEQUENCE</scope>
    <source>
        <strain evidence="1">CAN-66</strain>
        <tissue evidence="1">Leaf</tissue>
    </source>
</reference>
<dbReference type="AlphaFoldDB" id="A0AA38SID1"/>
<dbReference type="Proteomes" id="UP001172457">
    <property type="component" value="Chromosome 6"/>
</dbReference>
<evidence type="ECO:0000313" key="2">
    <source>
        <dbReference type="Proteomes" id="UP001172457"/>
    </source>
</evidence>
<comment type="caution">
    <text evidence="1">The sequence shown here is derived from an EMBL/GenBank/DDBJ whole genome shotgun (WGS) entry which is preliminary data.</text>
</comment>
<name>A0AA38SID1_9ASTR</name>
<dbReference type="InterPro" id="IPR004158">
    <property type="entry name" value="DUF247_pln"/>
</dbReference>
<gene>
    <name evidence="1" type="ORF">OSB04_023022</name>
</gene>
<accession>A0AA38SID1</accession>
<sequence>MSASTSAATSLKPVLHQRVTCHNRYHLKWQMVLMIWNLEAFKTLLSNFFFILYKKQRKEFSPSSIHTVPSRLRDLNPRAFDPRFFSIGPLHRMDENLLAFEEQKPIFLHDLLSGSSSPEQTLETCVEKVNASIDRIRACYEDGMKSYSDDEVARMMVMDACFILEFSYKLSVGDFDENMLLEPAMINDLLLIENQLPFFVLQHMFDCNCSRFKLAATSLNQLILPLVQVGNIFTSNLTIENASEAHSHILGLMHKCYQPSHTPSHVTGSELDRAGVNFKPHHHDPQWSLAIELESPPRFIWPWAWAKPTLRMPVLLIDDNTELIFRNLIAYEQLSPQVDHYITSYAIAMDMLIDNQDDIAILVESKVLLNVIGSKEEAANMINDICKYVSCKKFFYWGQWQKLDTYYNGYWPKNIAWLRRTYFSSPWNFIALLANPKSAGCDSDGRLLLLNG</sequence>
<dbReference type="Pfam" id="PF03140">
    <property type="entry name" value="DUF247"/>
    <property type="match status" value="1"/>
</dbReference>
<dbReference type="EMBL" id="JARYMX010000006">
    <property type="protein sequence ID" value="KAJ9543315.1"/>
    <property type="molecule type" value="Genomic_DNA"/>
</dbReference>
<protein>
    <submittedName>
        <fullName evidence="1">Uncharacterized protein</fullName>
    </submittedName>
</protein>
<dbReference type="PANTHER" id="PTHR31170:SF25">
    <property type="entry name" value="BNAA09G04570D PROTEIN"/>
    <property type="match status" value="1"/>
</dbReference>
<keyword evidence="2" id="KW-1185">Reference proteome</keyword>
<proteinExistence type="predicted"/>